<name>A0A1D2A4G2_AUXPR</name>
<keyword evidence="3" id="KW-0489">Methyltransferase</keyword>
<dbReference type="AlphaFoldDB" id="A0A1D2A4G2"/>
<dbReference type="PANTHER" id="PTHR45875:SF1">
    <property type="entry name" value="METHYLTRANSFERASE N6AMT1"/>
    <property type="match status" value="1"/>
</dbReference>
<dbReference type="GO" id="GO:0005634">
    <property type="term" value="C:nucleus"/>
    <property type="evidence" value="ECO:0007669"/>
    <property type="project" value="UniProtKB-SubCell"/>
</dbReference>
<dbReference type="PANTHER" id="PTHR45875">
    <property type="entry name" value="METHYLTRANSFERASE N6AMT1"/>
    <property type="match status" value="1"/>
</dbReference>
<evidence type="ECO:0000256" key="6">
    <source>
        <dbReference type="ARBA" id="ARBA00023242"/>
    </source>
</evidence>
<dbReference type="GO" id="GO:0035657">
    <property type="term" value="C:eRF1 methyltransferase complex"/>
    <property type="evidence" value="ECO:0007669"/>
    <property type="project" value="TreeGrafter"/>
</dbReference>
<keyword evidence="5" id="KW-0949">S-adenosyl-L-methionine</keyword>
<keyword evidence="4" id="KW-0808">Transferase</keyword>
<evidence type="ECO:0000256" key="3">
    <source>
        <dbReference type="ARBA" id="ARBA00022603"/>
    </source>
</evidence>
<keyword evidence="6" id="KW-0539">Nucleus</keyword>
<comment type="subcellular location">
    <subcellularLocation>
        <location evidence="1">Nucleus</location>
    </subcellularLocation>
</comment>
<evidence type="ECO:0000256" key="4">
    <source>
        <dbReference type="ARBA" id="ARBA00022679"/>
    </source>
</evidence>
<protein>
    <recommendedName>
        <fullName evidence="8">Methyltransferase small domain-containing protein</fullName>
    </recommendedName>
</protein>
<dbReference type="GO" id="GO:0032259">
    <property type="term" value="P:methylation"/>
    <property type="evidence" value="ECO:0007669"/>
    <property type="project" value="UniProtKB-KW"/>
</dbReference>
<dbReference type="FunFam" id="3.40.50.150:FF:000077">
    <property type="entry name" value="HemK methyltransferase family member 2"/>
    <property type="match status" value="1"/>
</dbReference>
<accession>A0A1D2A4G2</accession>
<evidence type="ECO:0000313" key="7">
    <source>
        <dbReference type="EMBL" id="JAT74082.1"/>
    </source>
</evidence>
<organism evidence="7">
    <name type="scientific">Auxenochlorella protothecoides</name>
    <name type="common">Green microalga</name>
    <name type="synonym">Chlorella protothecoides</name>
    <dbReference type="NCBI Taxonomy" id="3075"/>
    <lineage>
        <taxon>Eukaryota</taxon>
        <taxon>Viridiplantae</taxon>
        <taxon>Chlorophyta</taxon>
        <taxon>core chlorophytes</taxon>
        <taxon>Trebouxiophyceae</taxon>
        <taxon>Chlorellales</taxon>
        <taxon>Chlorellaceae</taxon>
        <taxon>Auxenochlorella</taxon>
    </lineage>
</organism>
<dbReference type="EMBL" id="GDKF01004540">
    <property type="protein sequence ID" value="JAT74082.1"/>
    <property type="molecule type" value="Transcribed_RNA"/>
</dbReference>
<dbReference type="InterPro" id="IPR002052">
    <property type="entry name" value="DNA_methylase_N6_adenine_CS"/>
</dbReference>
<dbReference type="GO" id="GO:0008276">
    <property type="term" value="F:protein methyltransferase activity"/>
    <property type="evidence" value="ECO:0007669"/>
    <property type="project" value="TreeGrafter"/>
</dbReference>
<dbReference type="InterPro" id="IPR029063">
    <property type="entry name" value="SAM-dependent_MTases_sf"/>
</dbReference>
<proteinExistence type="inferred from homology"/>
<sequence length="245" mass="26177">PKYTLSTCEDKVFRIMVPPWCAEIRKTCYTRDVYEPSDDSFALCDALGSLLQGASGPAPQLCLEIGSGSGYVICSAVRLLHALGVHPAHVMATDCSAAALEATAGTLQAHQVMTVDIEGADLVQTDLVAGLGDRLQGCVDLLLFNPPYVPTPDGEVTLGTTITAAWAGGWKGRRVIDRLLPQVPGLLSCTGHFLMVSVAANEPEVLLEALRGYGLRAEVVLTRSADEERLSILHAWQDSMLKTNS</sequence>
<feature type="non-terminal residue" evidence="7">
    <location>
        <position position="1"/>
    </location>
</feature>
<dbReference type="InterPro" id="IPR052190">
    <property type="entry name" value="Euk-Arch_PrmC-MTase"/>
</dbReference>
<evidence type="ECO:0000256" key="2">
    <source>
        <dbReference type="ARBA" id="ARBA00006149"/>
    </source>
</evidence>
<gene>
    <name evidence="7" type="ORF">g.40216</name>
</gene>
<dbReference type="GO" id="GO:0003676">
    <property type="term" value="F:nucleic acid binding"/>
    <property type="evidence" value="ECO:0007669"/>
    <property type="project" value="InterPro"/>
</dbReference>
<comment type="similarity">
    <text evidence="2">Belongs to the eukaryotic/archaeal PrmC-related family.</text>
</comment>
<dbReference type="PROSITE" id="PS00092">
    <property type="entry name" value="N6_MTASE"/>
    <property type="match status" value="1"/>
</dbReference>
<evidence type="ECO:0000256" key="5">
    <source>
        <dbReference type="ARBA" id="ARBA00022691"/>
    </source>
</evidence>
<dbReference type="SUPFAM" id="SSF53335">
    <property type="entry name" value="S-adenosyl-L-methionine-dependent methyltransferases"/>
    <property type="match status" value="1"/>
</dbReference>
<evidence type="ECO:0000256" key="1">
    <source>
        <dbReference type="ARBA" id="ARBA00004123"/>
    </source>
</evidence>
<reference evidence="7" key="1">
    <citation type="submission" date="2015-08" db="EMBL/GenBank/DDBJ databases">
        <authorList>
            <person name="Babu N.S."/>
            <person name="Beckwith C.J."/>
            <person name="Beseler K.G."/>
            <person name="Brison A."/>
            <person name="Carone J.V."/>
            <person name="Caskin T.P."/>
            <person name="Diamond M."/>
            <person name="Durham M.E."/>
            <person name="Foxe J.M."/>
            <person name="Go M."/>
            <person name="Henderson B.A."/>
            <person name="Jones I.B."/>
            <person name="McGettigan J.A."/>
            <person name="Micheletti S.J."/>
            <person name="Nasrallah M.E."/>
            <person name="Ortiz D."/>
            <person name="Piller C.R."/>
            <person name="Privatt S.R."/>
            <person name="Schneider S.L."/>
            <person name="Sharp S."/>
            <person name="Smith T.C."/>
            <person name="Stanton J.D."/>
            <person name="Ullery H.E."/>
            <person name="Wilson R.J."/>
            <person name="Serrano M.G."/>
            <person name="Buck G."/>
            <person name="Lee V."/>
            <person name="Wang Y."/>
            <person name="Carvalho R."/>
            <person name="Voegtly L."/>
            <person name="Shi R."/>
            <person name="Duckworth R."/>
            <person name="Johnson A."/>
            <person name="Loviza R."/>
            <person name="Walstead R."/>
            <person name="Shah Z."/>
            <person name="Kiflezghi M."/>
            <person name="Wade K."/>
            <person name="Ball S.L."/>
            <person name="Bradley K.W."/>
            <person name="Asai D.J."/>
            <person name="Bowman C.A."/>
            <person name="Russell D.A."/>
            <person name="Pope W.H."/>
            <person name="Jacobs-Sera D."/>
            <person name="Hendrix R.W."/>
            <person name="Hatfull G.F."/>
        </authorList>
    </citation>
    <scope>NUCLEOTIDE SEQUENCE</scope>
</reference>
<dbReference type="GO" id="GO:0008757">
    <property type="term" value="F:S-adenosylmethionine-dependent methyltransferase activity"/>
    <property type="evidence" value="ECO:0007669"/>
    <property type="project" value="TreeGrafter"/>
</dbReference>
<evidence type="ECO:0008006" key="8">
    <source>
        <dbReference type="Google" id="ProtNLM"/>
    </source>
</evidence>
<dbReference type="Gene3D" id="3.40.50.150">
    <property type="entry name" value="Vaccinia Virus protein VP39"/>
    <property type="match status" value="1"/>
</dbReference>